<dbReference type="EMBL" id="LAZR01054883">
    <property type="protein sequence ID" value="KKK77587.1"/>
    <property type="molecule type" value="Genomic_DNA"/>
</dbReference>
<organism evidence="1">
    <name type="scientific">marine sediment metagenome</name>
    <dbReference type="NCBI Taxonomy" id="412755"/>
    <lineage>
        <taxon>unclassified sequences</taxon>
        <taxon>metagenomes</taxon>
        <taxon>ecological metagenomes</taxon>
    </lineage>
</organism>
<protein>
    <submittedName>
        <fullName evidence="1">Uncharacterized protein</fullName>
    </submittedName>
</protein>
<feature type="non-terminal residue" evidence="1">
    <location>
        <position position="155"/>
    </location>
</feature>
<name>A0A0F8Y838_9ZZZZ</name>
<proteinExistence type="predicted"/>
<gene>
    <name evidence="1" type="ORF">LCGC14_2852090</name>
</gene>
<accession>A0A0F8Y838</accession>
<comment type="caution">
    <text evidence="1">The sequence shown here is derived from an EMBL/GenBank/DDBJ whole genome shotgun (WGS) entry which is preliminary data.</text>
</comment>
<sequence length="155" mass="16443">MLRVTRQNIEVLISGDTPSARVARAHIQVLCKPVFDREASNTITIISSAYTLDPAVSNTLIVTNTAVANVGWAESASNALLIVQTTDVQGPLDVSATNVITITQTAVPYETEQSASSILTIAQTAVAEILDLGKSASSLLIIQQFADTTIFERSP</sequence>
<reference evidence="1" key="1">
    <citation type="journal article" date="2015" name="Nature">
        <title>Complex archaea that bridge the gap between prokaryotes and eukaryotes.</title>
        <authorList>
            <person name="Spang A."/>
            <person name="Saw J.H."/>
            <person name="Jorgensen S.L."/>
            <person name="Zaremba-Niedzwiedzka K."/>
            <person name="Martijn J."/>
            <person name="Lind A.E."/>
            <person name="van Eijk R."/>
            <person name="Schleper C."/>
            <person name="Guy L."/>
            <person name="Ettema T.J."/>
        </authorList>
    </citation>
    <scope>NUCLEOTIDE SEQUENCE</scope>
</reference>
<dbReference type="AlphaFoldDB" id="A0A0F8Y838"/>
<evidence type="ECO:0000313" key="1">
    <source>
        <dbReference type="EMBL" id="KKK77587.1"/>
    </source>
</evidence>